<dbReference type="Gene3D" id="1.10.10.60">
    <property type="entry name" value="Homeodomain-like"/>
    <property type="match status" value="2"/>
</dbReference>
<dbReference type="SUPFAM" id="SSF51215">
    <property type="entry name" value="Regulatory protein AraC"/>
    <property type="match status" value="1"/>
</dbReference>
<dbReference type="PANTHER" id="PTHR46796:SF13">
    <property type="entry name" value="HTH-TYPE TRANSCRIPTIONAL ACTIVATOR RHAS"/>
    <property type="match status" value="1"/>
</dbReference>
<dbReference type="Proteomes" id="UP001600941">
    <property type="component" value="Unassembled WGS sequence"/>
</dbReference>
<evidence type="ECO:0000259" key="5">
    <source>
        <dbReference type="PROSITE" id="PS01124"/>
    </source>
</evidence>
<accession>A0ABQ0BPC6</accession>
<evidence type="ECO:0000256" key="2">
    <source>
        <dbReference type="ARBA" id="ARBA00023015"/>
    </source>
</evidence>
<evidence type="ECO:0000256" key="3">
    <source>
        <dbReference type="ARBA" id="ARBA00023125"/>
    </source>
</evidence>
<evidence type="ECO:0000313" key="7">
    <source>
        <dbReference type="Proteomes" id="UP001600941"/>
    </source>
</evidence>
<dbReference type="SMART" id="SM00342">
    <property type="entry name" value="HTH_ARAC"/>
    <property type="match status" value="1"/>
</dbReference>
<comment type="caution">
    <text evidence="6">The sequence shown here is derived from an EMBL/GenBank/DDBJ whole genome shotgun (WGS) entry which is preliminary data.</text>
</comment>
<gene>
    <name evidence="6" type="ORF">K340107D12_12020</name>
</gene>
<dbReference type="PRINTS" id="PR00032">
    <property type="entry name" value="HTHARAC"/>
</dbReference>
<keyword evidence="3" id="KW-0238">DNA-binding</keyword>
<evidence type="ECO:0000256" key="4">
    <source>
        <dbReference type="ARBA" id="ARBA00023163"/>
    </source>
</evidence>
<feature type="domain" description="HTH araC/xylS-type" evidence="5">
    <location>
        <begin position="182"/>
        <end position="280"/>
    </location>
</feature>
<dbReference type="PROSITE" id="PS01124">
    <property type="entry name" value="HTH_ARAC_FAMILY_2"/>
    <property type="match status" value="1"/>
</dbReference>
<evidence type="ECO:0000313" key="6">
    <source>
        <dbReference type="EMBL" id="GAA6498386.1"/>
    </source>
</evidence>
<organism evidence="6 7">
    <name type="scientific">Blautia parvula</name>
    <dbReference type="NCBI Taxonomy" id="2877527"/>
    <lineage>
        <taxon>Bacteria</taxon>
        <taxon>Bacillati</taxon>
        <taxon>Bacillota</taxon>
        <taxon>Clostridia</taxon>
        <taxon>Lachnospirales</taxon>
        <taxon>Lachnospiraceae</taxon>
        <taxon>Blautia</taxon>
    </lineage>
</organism>
<proteinExistence type="predicted"/>
<dbReference type="EMBL" id="BAABZQ010000001">
    <property type="protein sequence ID" value="GAA6498386.1"/>
    <property type="molecule type" value="Genomic_DNA"/>
</dbReference>
<keyword evidence="4" id="KW-0804">Transcription</keyword>
<dbReference type="InterPro" id="IPR050204">
    <property type="entry name" value="AraC_XylS_family_regulators"/>
</dbReference>
<protein>
    <recommendedName>
        <fullName evidence="5">HTH araC/xylS-type domain-containing protein</fullName>
    </recommendedName>
</protein>
<keyword evidence="2" id="KW-0805">Transcription regulation</keyword>
<name>A0ABQ0BPC6_9FIRM</name>
<keyword evidence="7" id="KW-1185">Reference proteome</keyword>
<dbReference type="InterPro" id="IPR009057">
    <property type="entry name" value="Homeodomain-like_sf"/>
</dbReference>
<dbReference type="PANTHER" id="PTHR46796">
    <property type="entry name" value="HTH-TYPE TRANSCRIPTIONAL ACTIVATOR RHAS-RELATED"/>
    <property type="match status" value="1"/>
</dbReference>
<sequence length="286" mass="31617">MGGNYNSQQQGSDCTQGGMSLLSVEWSCMGQGMAKYRTGSGEYALFIITKGSGSITAGGKDYGVNVGNVLAVTPETEVKIQGNAQDFFYYIRLCSCGAQVEECVREAGLAGGTPLCSADCLAELTRTVRDMLEAGSADYVERLEQNCRVTKIWIDLIEDYRKSLGQTGYKVPDSRGRAGEIQEIAAYMKAHMEQSLKIEQIAREHGMNRSGLTRQFRTVMGCPPQQYLLQVRMERAKELLRDTQDTIGEIAARVGYRDALAFSHIFKEKCGIGPREYRKDQAHENG</sequence>
<dbReference type="InterPro" id="IPR037923">
    <property type="entry name" value="HTH-like"/>
</dbReference>
<reference evidence="6 7" key="1">
    <citation type="submission" date="2024-04" db="EMBL/GenBank/DDBJ databases">
        <title>Defined microbial consortia suppress multidrug-resistant proinflammatory Enterobacteriaceae via ecological control.</title>
        <authorList>
            <person name="Furuichi M."/>
            <person name="Kawaguchi T."/>
            <person name="Pust M."/>
            <person name="Yasuma K."/>
            <person name="Plichta D."/>
            <person name="Hasegawa N."/>
            <person name="Ohya T."/>
            <person name="Bhattarai S."/>
            <person name="Sasajima S."/>
            <person name="Aoto Y."/>
            <person name="Tuganbaev T."/>
            <person name="Yaginuma M."/>
            <person name="Ueda M."/>
            <person name="Okahashi N."/>
            <person name="Amafuji K."/>
            <person name="Kiridooshi Y."/>
            <person name="Sugita K."/>
            <person name="Strazar M."/>
            <person name="Skelly A."/>
            <person name="Suda W."/>
            <person name="Hattori M."/>
            <person name="Nakamoto N."/>
            <person name="Caballero S."/>
            <person name="Norman J."/>
            <person name="Olle B."/>
            <person name="Tanoue T."/>
            <person name="Arita M."/>
            <person name="Bucci V."/>
            <person name="Atarashi K."/>
            <person name="Xavier R."/>
            <person name="Honda K."/>
        </authorList>
    </citation>
    <scope>NUCLEOTIDE SEQUENCE [LARGE SCALE GENOMIC DNA]</scope>
    <source>
        <strain evidence="7">k34-0107-D12</strain>
    </source>
</reference>
<keyword evidence="1" id="KW-0963">Cytoplasm</keyword>
<evidence type="ECO:0000256" key="1">
    <source>
        <dbReference type="ARBA" id="ARBA00022490"/>
    </source>
</evidence>
<dbReference type="Pfam" id="PF12833">
    <property type="entry name" value="HTH_18"/>
    <property type="match status" value="1"/>
</dbReference>
<dbReference type="InterPro" id="IPR020449">
    <property type="entry name" value="Tscrpt_reg_AraC-type_HTH"/>
</dbReference>
<dbReference type="RefSeq" id="WP_227211757.1">
    <property type="nucleotide sequence ID" value="NZ_BAABZQ010000001.1"/>
</dbReference>
<dbReference type="InterPro" id="IPR018060">
    <property type="entry name" value="HTH_AraC"/>
</dbReference>
<dbReference type="SUPFAM" id="SSF46689">
    <property type="entry name" value="Homeodomain-like"/>
    <property type="match status" value="2"/>
</dbReference>